<protein>
    <submittedName>
        <fullName evidence="2">ATP-binding protein</fullName>
    </submittedName>
</protein>
<dbReference type="Proteomes" id="UP001139311">
    <property type="component" value="Unassembled WGS sequence"/>
</dbReference>
<dbReference type="InterPro" id="IPR007421">
    <property type="entry name" value="Schlafen_AlbA_2_dom"/>
</dbReference>
<dbReference type="EMBL" id="JAJAQI010000058">
    <property type="protein sequence ID" value="MCB4824961.1"/>
    <property type="molecule type" value="Genomic_DNA"/>
</dbReference>
<organism evidence="2 3">
    <name type="scientific">Roseicella aerolata</name>
    <dbReference type="NCBI Taxonomy" id="2883479"/>
    <lineage>
        <taxon>Bacteria</taxon>
        <taxon>Pseudomonadati</taxon>
        <taxon>Pseudomonadota</taxon>
        <taxon>Alphaproteobacteria</taxon>
        <taxon>Acetobacterales</taxon>
        <taxon>Roseomonadaceae</taxon>
        <taxon>Roseicella</taxon>
    </lineage>
</organism>
<feature type="domain" description="Schlafen AlbA-2" evidence="1">
    <location>
        <begin position="75"/>
        <end position="229"/>
    </location>
</feature>
<dbReference type="RefSeq" id="WP_226613570.1">
    <property type="nucleotide sequence ID" value="NZ_JAJAQI010000058.1"/>
</dbReference>
<proteinExistence type="predicted"/>
<comment type="caution">
    <text evidence="2">The sequence shown here is derived from an EMBL/GenBank/DDBJ whole genome shotgun (WGS) entry which is preliminary data.</text>
</comment>
<evidence type="ECO:0000313" key="3">
    <source>
        <dbReference type="Proteomes" id="UP001139311"/>
    </source>
</evidence>
<reference evidence="2" key="1">
    <citation type="submission" date="2021-10" db="EMBL/GenBank/DDBJ databases">
        <title>Roseicella aerolatum sp. nov., isolated from aerosols of e-waste dismantling site.</title>
        <authorList>
            <person name="Qin T."/>
        </authorList>
    </citation>
    <scope>NUCLEOTIDE SEQUENCE</scope>
    <source>
        <strain evidence="2">GB24</strain>
    </source>
</reference>
<evidence type="ECO:0000259" key="1">
    <source>
        <dbReference type="Pfam" id="PF04326"/>
    </source>
</evidence>
<name>A0A9X1IHK1_9PROT</name>
<evidence type="ECO:0000313" key="2">
    <source>
        <dbReference type="EMBL" id="MCB4824961.1"/>
    </source>
</evidence>
<dbReference type="InterPro" id="IPR038461">
    <property type="entry name" value="Schlafen_AlbA_2_dom_sf"/>
</dbReference>
<dbReference type="Gene3D" id="3.30.950.30">
    <property type="entry name" value="Schlafen, AAA domain"/>
    <property type="match status" value="1"/>
</dbReference>
<gene>
    <name evidence="2" type="ORF">LHA35_24850</name>
</gene>
<dbReference type="Pfam" id="PF04326">
    <property type="entry name" value="SLFN_AlbA_2"/>
    <property type="match status" value="1"/>
</dbReference>
<keyword evidence="2" id="KW-0547">Nucleotide-binding</keyword>
<keyword evidence="3" id="KW-1185">Reference proteome</keyword>
<dbReference type="GO" id="GO:0005524">
    <property type="term" value="F:ATP binding"/>
    <property type="evidence" value="ECO:0007669"/>
    <property type="project" value="UniProtKB-KW"/>
</dbReference>
<keyword evidence="2" id="KW-0067">ATP-binding</keyword>
<dbReference type="AlphaFoldDB" id="A0A9X1IHK1"/>
<accession>A0A9X1IHK1</accession>
<sequence>MKDRAELTTALRKVGKKFDVSTGGNWSAKQRSEVVEIIVSEISSCFIDRKDGDPATDLWTTQFENLLYQSLTEQQLYDFKQGFLILDGTHKLDEKSFSKIMRTLAAMPNTKQPSRGYVVVGVADKEATAKTVEALYGVSSLKRGNFYVVGIDHEIQHIAKDADEFLLKIKQKIGAENMSDEYKAHIQKEFRFFRYNGKTVLAFVVDTLEKPCHYQGGFFQRLGSNVEPIPVEQYATFFAQYAKRGLH</sequence>